<keyword evidence="4" id="KW-0233">DNA recombination</keyword>
<dbReference type="PROSITE" id="PS51898">
    <property type="entry name" value="TYR_RECOMBINASE"/>
    <property type="match status" value="1"/>
</dbReference>
<dbReference type="Pfam" id="PF00589">
    <property type="entry name" value="Phage_integrase"/>
    <property type="match status" value="1"/>
</dbReference>
<keyword evidence="3" id="KW-0238">DNA-binding</keyword>
<name>A0ABY8D141_9HYPH</name>
<dbReference type="PANTHER" id="PTHR30349">
    <property type="entry name" value="PHAGE INTEGRASE-RELATED"/>
    <property type="match status" value="1"/>
</dbReference>
<organism evidence="6 7">
    <name type="scientific">Sinorhizobium numidicum</name>
    <dbReference type="NCBI Taxonomy" id="680248"/>
    <lineage>
        <taxon>Bacteria</taxon>
        <taxon>Pseudomonadati</taxon>
        <taxon>Pseudomonadota</taxon>
        <taxon>Alphaproteobacteria</taxon>
        <taxon>Hyphomicrobiales</taxon>
        <taxon>Rhizobiaceae</taxon>
        <taxon>Sinorhizobium/Ensifer group</taxon>
        <taxon>Sinorhizobium</taxon>
    </lineage>
</organism>
<dbReference type="InterPro" id="IPR010998">
    <property type="entry name" value="Integrase_recombinase_N"/>
</dbReference>
<gene>
    <name evidence="6" type="ORF">PYH38_003514</name>
</gene>
<comment type="similarity">
    <text evidence="1">Belongs to the 'phage' integrase family.</text>
</comment>
<dbReference type="SUPFAM" id="SSF56349">
    <property type="entry name" value="DNA breaking-rejoining enzymes"/>
    <property type="match status" value="1"/>
</dbReference>
<accession>A0ABY8D141</accession>
<evidence type="ECO:0000256" key="4">
    <source>
        <dbReference type="ARBA" id="ARBA00023172"/>
    </source>
</evidence>
<dbReference type="CDD" id="cd00796">
    <property type="entry name" value="INT_Rci_Hp1_C"/>
    <property type="match status" value="1"/>
</dbReference>
<dbReference type="PANTHER" id="PTHR30349:SF64">
    <property type="entry name" value="PROPHAGE INTEGRASE INTD-RELATED"/>
    <property type="match status" value="1"/>
</dbReference>
<evidence type="ECO:0000313" key="6">
    <source>
        <dbReference type="EMBL" id="WEX84618.1"/>
    </source>
</evidence>
<evidence type="ECO:0000313" key="7">
    <source>
        <dbReference type="Proteomes" id="UP001235547"/>
    </source>
</evidence>
<proteinExistence type="inferred from homology"/>
<evidence type="ECO:0000256" key="1">
    <source>
        <dbReference type="ARBA" id="ARBA00008857"/>
    </source>
</evidence>
<dbReference type="RefSeq" id="WP_280735538.1">
    <property type="nucleotide sequence ID" value="NZ_CP120368.1"/>
</dbReference>
<dbReference type="EMBL" id="CP120371">
    <property type="protein sequence ID" value="WEX84618.1"/>
    <property type="molecule type" value="Genomic_DNA"/>
</dbReference>
<dbReference type="Gene3D" id="1.10.443.10">
    <property type="entry name" value="Intergrase catalytic core"/>
    <property type="match status" value="1"/>
</dbReference>
<dbReference type="InterPro" id="IPR050090">
    <property type="entry name" value="Tyrosine_recombinase_XerCD"/>
</dbReference>
<reference evidence="6 7" key="1">
    <citation type="submission" date="2023-03" db="EMBL/GenBank/DDBJ databases">
        <authorList>
            <person name="Kaur S."/>
            <person name="Espinosa-Saiz D."/>
            <person name="Velazquez E."/>
            <person name="Menendez E."/>
            <person name="diCenzo G.C."/>
        </authorList>
    </citation>
    <scope>NUCLEOTIDE SEQUENCE [LARGE SCALE GENOMIC DNA]</scope>
    <source>
        <strain evidence="6 7">LMG 27395</strain>
    </source>
</reference>
<dbReference type="InterPro" id="IPR011010">
    <property type="entry name" value="DNA_brk_join_enz"/>
</dbReference>
<keyword evidence="2" id="KW-0229">DNA integration</keyword>
<evidence type="ECO:0000256" key="2">
    <source>
        <dbReference type="ARBA" id="ARBA00022908"/>
    </source>
</evidence>
<keyword evidence="7" id="KW-1185">Reference proteome</keyword>
<evidence type="ECO:0000256" key="3">
    <source>
        <dbReference type="ARBA" id="ARBA00023125"/>
    </source>
</evidence>
<evidence type="ECO:0000259" key="5">
    <source>
        <dbReference type="PROSITE" id="PS51898"/>
    </source>
</evidence>
<dbReference type="InterPro" id="IPR013762">
    <property type="entry name" value="Integrase-like_cat_sf"/>
</dbReference>
<dbReference type="Proteomes" id="UP001235547">
    <property type="component" value="Chromosome 1"/>
</dbReference>
<feature type="domain" description="Tyr recombinase" evidence="5">
    <location>
        <begin position="158"/>
        <end position="328"/>
    </location>
</feature>
<protein>
    <submittedName>
        <fullName evidence="6">Tyrosine-type recombinase/integrase</fullName>
    </submittedName>
</protein>
<dbReference type="InterPro" id="IPR002104">
    <property type="entry name" value="Integrase_catalytic"/>
</dbReference>
<sequence>MAVRERGKGYQVDFAVAGVRYRPPIFASAEDAIKWEAEARAAVRLGRTLPSLPTFIEGLQESSIGHALKQAKEKRWAYKRGSSRTVCNAEKFAEWVGKKEKVSIALSEDKIHEFVRYLINKRKVCGSTVNRYLSAISVLIEHARVERPELPYQSKGKTRQRFFTDEEVDLVIQTLSLWGKSRERDLFIFLVDTGARPYAEACALRWENVGNRRVTFVGTKNGDDRTLPLTTRAWEAVQRQRSGAQRQLEGPWFDIADWQMVEVWRNIRAHIPALKDTVVYTARHTCASRQVIDGIDLLRVMKWMGHRSYQTTLGYAHLAPDHLMENLRVLEGRGSNRLMEINRRND</sequence>
<dbReference type="Gene3D" id="1.10.150.130">
    <property type="match status" value="1"/>
</dbReference>